<name>A0AAU8MXU9_9GAMM</name>
<protein>
    <submittedName>
        <fullName evidence="3">Uncharacterized protein</fullName>
    </submittedName>
</protein>
<organism evidence="3">
    <name type="scientific">Lysobacter firmicutimachus</name>
    <dbReference type="NCBI Taxonomy" id="1792846"/>
    <lineage>
        <taxon>Bacteria</taxon>
        <taxon>Pseudomonadati</taxon>
        <taxon>Pseudomonadota</taxon>
        <taxon>Gammaproteobacteria</taxon>
        <taxon>Lysobacterales</taxon>
        <taxon>Lysobacteraceae</taxon>
        <taxon>Lysobacter</taxon>
    </lineage>
</organism>
<dbReference type="EMBL" id="JBANDL010000002">
    <property type="protein sequence ID" value="MEI2457010.1"/>
    <property type="molecule type" value="Genomic_DNA"/>
</dbReference>
<accession>A0AAU8MXU9</accession>
<reference evidence="2 4" key="1">
    <citation type="submission" date="2024-02" db="EMBL/GenBank/DDBJ databases">
        <title>Lysobacter Genome Sequencing and Mining.</title>
        <authorList>
            <person name="Bierman J."/>
            <person name="Walker M.C."/>
        </authorList>
    </citation>
    <scope>NUCLEOTIDE SEQUENCE [LARGE SCALE GENOMIC DNA]</scope>
    <source>
        <strain evidence="2 4">PB6250</strain>
    </source>
</reference>
<keyword evidence="1" id="KW-0812">Transmembrane</keyword>
<keyword evidence="1" id="KW-0472">Membrane</keyword>
<dbReference type="RefSeq" id="WP_255595026.1">
    <property type="nucleotide sequence ID" value="NZ_CP159925.1"/>
</dbReference>
<gene>
    <name evidence="3" type="ORF">ABU614_04155</name>
    <name evidence="2" type="ORF">V2J18_20330</name>
</gene>
<proteinExistence type="predicted"/>
<evidence type="ECO:0000256" key="1">
    <source>
        <dbReference type="SAM" id="Phobius"/>
    </source>
</evidence>
<keyword evidence="1" id="KW-1133">Transmembrane helix</keyword>
<evidence type="ECO:0000313" key="4">
    <source>
        <dbReference type="Proteomes" id="UP001387215"/>
    </source>
</evidence>
<keyword evidence="4" id="KW-1185">Reference proteome</keyword>
<sequence length="44" mass="4872">MNRPPTDPQDLARRRAAARRTALWFGAAAVTIYVLFILSGVLSK</sequence>
<evidence type="ECO:0000313" key="2">
    <source>
        <dbReference type="EMBL" id="MEI2457010.1"/>
    </source>
</evidence>
<reference evidence="3" key="2">
    <citation type="submission" date="2024-06" db="EMBL/GenBank/DDBJ databases">
        <authorList>
            <person name="Li S."/>
        </authorList>
    </citation>
    <scope>NUCLEOTIDE SEQUENCE</scope>
    <source>
        <strain evidence="3">SR10</strain>
    </source>
</reference>
<dbReference type="AlphaFoldDB" id="A0AAU8MXU9"/>
<dbReference type="Proteomes" id="UP001387215">
    <property type="component" value="Unassembled WGS sequence"/>
</dbReference>
<evidence type="ECO:0000313" key="3">
    <source>
        <dbReference type="EMBL" id="XCO75996.1"/>
    </source>
</evidence>
<dbReference type="EMBL" id="CP159925">
    <property type="protein sequence ID" value="XCO75996.1"/>
    <property type="molecule type" value="Genomic_DNA"/>
</dbReference>
<feature type="transmembrane region" description="Helical" evidence="1">
    <location>
        <begin position="21"/>
        <end position="42"/>
    </location>
</feature>